<feature type="compositionally biased region" description="Pro residues" evidence="1">
    <location>
        <begin position="97"/>
        <end position="109"/>
    </location>
</feature>
<accession>A0A4U6WFE2</accession>
<protein>
    <submittedName>
        <fullName evidence="2">Uncharacterized protein</fullName>
    </submittedName>
</protein>
<evidence type="ECO:0000313" key="2">
    <source>
        <dbReference type="EMBL" id="TKW36587.1"/>
    </source>
</evidence>
<feature type="compositionally biased region" description="Polar residues" evidence="1">
    <location>
        <begin position="1"/>
        <end position="28"/>
    </location>
</feature>
<reference evidence="2" key="1">
    <citation type="submission" date="2019-03" db="EMBL/GenBank/DDBJ databases">
        <title>WGS assembly of Setaria viridis.</title>
        <authorList>
            <person name="Huang P."/>
            <person name="Jenkins J."/>
            <person name="Grimwood J."/>
            <person name="Barry K."/>
            <person name="Healey A."/>
            <person name="Mamidi S."/>
            <person name="Sreedasyam A."/>
            <person name="Shu S."/>
            <person name="Feldman M."/>
            <person name="Wu J."/>
            <person name="Yu Y."/>
            <person name="Chen C."/>
            <person name="Johnson J."/>
            <person name="Rokhsar D."/>
            <person name="Baxter I."/>
            <person name="Schmutz J."/>
            <person name="Brutnell T."/>
            <person name="Kellogg E."/>
        </authorList>
    </citation>
    <scope>NUCLEOTIDE SEQUENCE [LARGE SCALE GENOMIC DNA]</scope>
</reference>
<dbReference type="Proteomes" id="UP000298652">
    <property type="component" value="Chromosome 2"/>
</dbReference>
<feature type="region of interest" description="Disordered" evidence="1">
    <location>
        <begin position="1"/>
        <end position="127"/>
    </location>
</feature>
<dbReference type="AlphaFoldDB" id="A0A4U6WFE2"/>
<keyword evidence="3" id="KW-1185">Reference proteome</keyword>
<organism evidence="2 3">
    <name type="scientific">Setaria viridis</name>
    <name type="common">Green bristlegrass</name>
    <name type="synonym">Setaria italica subsp. viridis</name>
    <dbReference type="NCBI Taxonomy" id="4556"/>
    <lineage>
        <taxon>Eukaryota</taxon>
        <taxon>Viridiplantae</taxon>
        <taxon>Streptophyta</taxon>
        <taxon>Embryophyta</taxon>
        <taxon>Tracheophyta</taxon>
        <taxon>Spermatophyta</taxon>
        <taxon>Magnoliopsida</taxon>
        <taxon>Liliopsida</taxon>
        <taxon>Poales</taxon>
        <taxon>Poaceae</taxon>
        <taxon>PACMAD clade</taxon>
        <taxon>Panicoideae</taxon>
        <taxon>Panicodae</taxon>
        <taxon>Paniceae</taxon>
        <taxon>Cenchrinae</taxon>
        <taxon>Setaria</taxon>
    </lineage>
</organism>
<evidence type="ECO:0000313" key="3">
    <source>
        <dbReference type="Proteomes" id="UP000298652"/>
    </source>
</evidence>
<feature type="compositionally biased region" description="Pro residues" evidence="1">
    <location>
        <begin position="69"/>
        <end position="84"/>
    </location>
</feature>
<proteinExistence type="predicted"/>
<feature type="compositionally biased region" description="Basic residues" evidence="1">
    <location>
        <begin position="32"/>
        <end position="42"/>
    </location>
</feature>
<sequence>MPPTSRVSACSPNPHGSLSASPARQTGSPRRAPPKANRRRRPPGAPPPLPNGVVGQWPPRSSTRRSRPYPFPTGAPPRPSAPPRPYKREPPHRQCHPLPPPAPAPPLSPLRPAFSSEPPLSSRATAELPWSSPLCATPHSGDFTATLKPLLPTHQPPAPPRGTRACLCPPEASLPPDHRVVMEP</sequence>
<evidence type="ECO:0000256" key="1">
    <source>
        <dbReference type="SAM" id="MobiDB-lite"/>
    </source>
</evidence>
<dbReference type="EMBL" id="CM016553">
    <property type="protein sequence ID" value="TKW36587.1"/>
    <property type="molecule type" value="Genomic_DNA"/>
</dbReference>
<gene>
    <name evidence="2" type="ORF">SEVIR_2G450100v2</name>
</gene>
<name>A0A4U6WFE2_SETVI</name>
<feature type="region of interest" description="Disordered" evidence="1">
    <location>
        <begin position="148"/>
        <end position="184"/>
    </location>
</feature>
<dbReference type="Gramene" id="TKW36587">
    <property type="protein sequence ID" value="TKW36587"/>
    <property type="gene ID" value="SEVIR_2G450100v2"/>
</dbReference>